<evidence type="ECO:0000256" key="19">
    <source>
        <dbReference type="ARBA" id="ARBA00023170"/>
    </source>
</evidence>
<evidence type="ECO:0000256" key="11">
    <source>
        <dbReference type="ARBA" id="ARBA00022692"/>
    </source>
</evidence>
<evidence type="ECO:0000256" key="4">
    <source>
        <dbReference type="ARBA" id="ARBA00009592"/>
    </source>
</evidence>
<keyword evidence="6" id="KW-1003">Cell membrane</keyword>
<comment type="catalytic activity">
    <reaction evidence="21">
        <text>L-threonyl-[protein] + ATP = O-phospho-L-threonyl-[protein] + ADP + H(+)</text>
        <dbReference type="Rhea" id="RHEA:46608"/>
        <dbReference type="Rhea" id="RHEA-COMP:11060"/>
        <dbReference type="Rhea" id="RHEA-COMP:11605"/>
        <dbReference type="ChEBI" id="CHEBI:15378"/>
        <dbReference type="ChEBI" id="CHEBI:30013"/>
        <dbReference type="ChEBI" id="CHEBI:30616"/>
        <dbReference type="ChEBI" id="CHEBI:61977"/>
        <dbReference type="ChEBI" id="CHEBI:456216"/>
        <dbReference type="EC" id="2.7.11.1"/>
    </reaction>
</comment>
<feature type="transmembrane region" description="Helical" evidence="24">
    <location>
        <begin position="571"/>
        <end position="595"/>
    </location>
</feature>
<keyword evidence="20" id="KW-0325">Glycoprotein</keyword>
<dbReference type="PANTHER" id="PTHR27008:SF596">
    <property type="entry name" value="OS02G0215500 PROTEIN"/>
    <property type="match status" value="1"/>
</dbReference>
<keyword evidence="14 23" id="KW-0547">Nucleotide-binding</keyword>
<evidence type="ECO:0000256" key="18">
    <source>
        <dbReference type="ARBA" id="ARBA00023136"/>
    </source>
</evidence>
<reference evidence="26" key="1">
    <citation type="submission" date="2018-02" db="EMBL/GenBank/DDBJ databases">
        <authorList>
            <person name="Cohen D.B."/>
            <person name="Kent A.D."/>
        </authorList>
    </citation>
    <scope>NUCLEOTIDE SEQUENCE</scope>
</reference>
<dbReference type="FunFam" id="3.80.10.10:FF:000233">
    <property type="entry name" value="Leucine-rich repeat receptor-like protein kinase TDR"/>
    <property type="match status" value="1"/>
</dbReference>
<dbReference type="PROSITE" id="PS00107">
    <property type="entry name" value="PROTEIN_KINASE_ATP"/>
    <property type="match status" value="1"/>
</dbReference>
<dbReference type="InterPro" id="IPR032675">
    <property type="entry name" value="LRR_dom_sf"/>
</dbReference>
<dbReference type="PANTHER" id="PTHR27008">
    <property type="entry name" value="OS04G0122200 PROTEIN"/>
    <property type="match status" value="1"/>
</dbReference>
<dbReference type="FunFam" id="3.30.200.20:FF:000432">
    <property type="entry name" value="LRR receptor-like serine/threonine-protein kinase EFR"/>
    <property type="match status" value="1"/>
</dbReference>
<evidence type="ECO:0000313" key="26">
    <source>
        <dbReference type="EMBL" id="SPC94353.1"/>
    </source>
</evidence>
<dbReference type="GO" id="GO:0005524">
    <property type="term" value="F:ATP binding"/>
    <property type="evidence" value="ECO:0007669"/>
    <property type="project" value="UniProtKB-UniRule"/>
</dbReference>
<dbReference type="GO" id="GO:0005886">
    <property type="term" value="C:plasma membrane"/>
    <property type="evidence" value="ECO:0007669"/>
    <property type="project" value="UniProtKB-SubCell"/>
</dbReference>
<dbReference type="Pfam" id="PF00069">
    <property type="entry name" value="Pkinase"/>
    <property type="match status" value="1"/>
</dbReference>
<evidence type="ECO:0000256" key="3">
    <source>
        <dbReference type="ARBA" id="ARBA00008684"/>
    </source>
</evidence>
<evidence type="ECO:0000259" key="25">
    <source>
        <dbReference type="PROSITE" id="PS50011"/>
    </source>
</evidence>
<dbReference type="GO" id="GO:0009791">
    <property type="term" value="P:post-embryonic development"/>
    <property type="evidence" value="ECO:0007669"/>
    <property type="project" value="UniProtKB-ARBA"/>
</dbReference>
<evidence type="ECO:0000256" key="21">
    <source>
        <dbReference type="ARBA" id="ARBA00047899"/>
    </source>
</evidence>
<evidence type="ECO:0000256" key="1">
    <source>
        <dbReference type="ARBA" id="ARBA00004162"/>
    </source>
</evidence>
<dbReference type="InterPro" id="IPR000719">
    <property type="entry name" value="Prot_kinase_dom"/>
</dbReference>
<protein>
    <recommendedName>
        <fullName evidence="5">non-specific serine/threonine protein kinase</fullName>
        <ecNumber evidence="5">2.7.11.1</ecNumber>
    </recommendedName>
</protein>
<dbReference type="InterPro" id="IPR017441">
    <property type="entry name" value="Protein_kinase_ATP_BS"/>
</dbReference>
<evidence type="ECO:0000256" key="8">
    <source>
        <dbReference type="ARBA" id="ARBA00022553"/>
    </source>
</evidence>
<evidence type="ECO:0000256" key="23">
    <source>
        <dbReference type="PROSITE-ProRule" id="PRU10141"/>
    </source>
</evidence>
<keyword evidence="10" id="KW-0808">Transferase</keyword>
<proteinExistence type="inferred from homology"/>
<gene>
    <name evidence="26" type="ORF">FSB_LOCUS22235</name>
</gene>
<evidence type="ECO:0000256" key="7">
    <source>
        <dbReference type="ARBA" id="ARBA00022527"/>
    </source>
</evidence>
<name>A0A2N9G4C7_FAGSY</name>
<dbReference type="FunFam" id="3.80.10.10:FF:000275">
    <property type="entry name" value="Leucine-rich repeat receptor-like protein kinase"/>
    <property type="match status" value="1"/>
</dbReference>
<dbReference type="GO" id="GO:0004674">
    <property type="term" value="F:protein serine/threonine kinase activity"/>
    <property type="evidence" value="ECO:0007669"/>
    <property type="project" value="UniProtKB-KW"/>
</dbReference>
<evidence type="ECO:0000256" key="10">
    <source>
        <dbReference type="ARBA" id="ARBA00022679"/>
    </source>
</evidence>
<accession>A0A2N9G4C7</accession>
<dbReference type="Pfam" id="PF08263">
    <property type="entry name" value="LRRNT_2"/>
    <property type="match status" value="1"/>
</dbReference>
<dbReference type="InterPro" id="IPR051809">
    <property type="entry name" value="Plant_receptor-like_S/T_kinase"/>
</dbReference>
<comment type="similarity">
    <text evidence="4">Belongs to the RLP family.</text>
</comment>
<dbReference type="SMART" id="SM00365">
    <property type="entry name" value="LRR_SD22"/>
    <property type="match status" value="4"/>
</dbReference>
<dbReference type="Gene3D" id="3.80.10.10">
    <property type="entry name" value="Ribonuclease Inhibitor"/>
    <property type="match status" value="4"/>
</dbReference>
<keyword evidence="12" id="KW-0732">Signal</keyword>
<keyword evidence="16 23" id="KW-0067">ATP-binding</keyword>
<dbReference type="Pfam" id="PF00560">
    <property type="entry name" value="LRR_1"/>
    <property type="match status" value="5"/>
</dbReference>
<evidence type="ECO:0000256" key="9">
    <source>
        <dbReference type="ARBA" id="ARBA00022614"/>
    </source>
</evidence>
<evidence type="ECO:0000256" key="16">
    <source>
        <dbReference type="ARBA" id="ARBA00022840"/>
    </source>
</evidence>
<comment type="catalytic activity">
    <reaction evidence="22">
        <text>L-seryl-[protein] + ATP = O-phospho-L-seryl-[protein] + ADP + H(+)</text>
        <dbReference type="Rhea" id="RHEA:17989"/>
        <dbReference type="Rhea" id="RHEA-COMP:9863"/>
        <dbReference type="Rhea" id="RHEA-COMP:11604"/>
        <dbReference type="ChEBI" id="CHEBI:15378"/>
        <dbReference type="ChEBI" id="CHEBI:29999"/>
        <dbReference type="ChEBI" id="CHEBI:30616"/>
        <dbReference type="ChEBI" id="CHEBI:83421"/>
        <dbReference type="ChEBI" id="CHEBI:456216"/>
        <dbReference type="EC" id="2.7.11.1"/>
    </reaction>
</comment>
<feature type="domain" description="Protein kinase" evidence="25">
    <location>
        <begin position="629"/>
        <end position="936"/>
    </location>
</feature>
<keyword evidence="18 24" id="KW-0472">Membrane</keyword>
<evidence type="ECO:0000256" key="15">
    <source>
        <dbReference type="ARBA" id="ARBA00022777"/>
    </source>
</evidence>
<dbReference type="EC" id="2.7.11.1" evidence="5"/>
<evidence type="ECO:0000256" key="24">
    <source>
        <dbReference type="SAM" id="Phobius"/>
    </source>
</evidence>
<organism evidence="26">
    <name type="scientific">Fagus sylvatica</name>
    <name type="common">Beechnut</name>
    <dbReference type="NCBI Taxonomy" id="28930"/>
    <lineage>
        <taxon>Eukaryota</taxon>
        <taxon>Viridiplantae</taxon>
        <taxon>Streptophyta</taxon>
        <taxon>Embryophyta</taxon>
        <taxon>Tracheophyta</taxon>
        <taxon>Spermatophyta</taxon>
        <taxon>Magnoliopsida</taxon>
        <taxon>eudicotyledons</taxon>
        <taxon>Gunneridae</taxon>
        <taxon>Pentapetalae</taxon>
        <taxon>rosids</taxon>
        <taxon>fabids</taxon>
        <taxon>Fagales</taxon>
        <taxon>Fagaceae</taxon>
        <taxon>Fagus</taxon>
    </lineage>
</organism>
<dbReference type="AlphaFoldDB" id="A0A2N9G4C7"/>
<dbReference type="InterPro" id="IPR011009">
    <property type="entry name" value="Kinase-like_dom_sf"/>
</dbReference>
<dbReference type="EMBL" id="OIVN01001470">
    <property type="protein sequence ID" value="SPC94353.1"/>
    <property type="molecule type" value="Genomic_DNA"/>
</dbReference>
<evidence type="ECO:0000256" key="14">
    <source>
        <dbReference type="ARBA" id="ARBA00022741"/>
    </source>
</evidence>
<dbReference type="PROSITE" id="PS00108">
    <property type="entry name" value="PROTEIN_KINASE_ST"/>
    <property type="match status" value="1"/>
</dbReference>
<evidence type="ECO:0000256" key="22">
    <source>
        <dbReference type="ARBA" id="ARBA00048679"/>
    </source>
</evidence>
<sequence length="951" mass="104832">MSIRLLFSLPFHAIFLLFISLLVSKFSLAITLSNVTDKLALLEFKSHIDYPFNVLASWNESFDFCQWDGVTCGNKHQRVIGLDLNNKKLVGTISPHIGSLSFLRSLALERNSFYGGIPSEAGRLNRLQNLNLSYNSLQGEIPVNLSHCSNLKNLDLQYNHLVQQIPSELGSLSKLEILSLANNQLSGRFPPSLGNLSSLQQLLFAYNNLEGEIPNTVAQMKSLNHFDAAMNNLSSVFPPSLYNLSSLTYIALTLNNFSGNLKPDLGIALPNLQILYIGDNQFTGTIPSSLSNVSNFQELDIGGNYFAGTIPISFGNIKNLQWLGASFNLLGSNLVDDLSFLSYLNNCRQLTYLDVGYNQIGGELPNFIKNLSIQLTSLLLGGNFIGGSIPTQISNLVSLTELYLEQNLLTGNIPPSIGKLSNLSVLSLGDNKLTGEIPSSFGNMTKLLSLYLYNNSLEGSIPSSLGNCSYLLDVRLCHNKLNGTIPSELIGIPSLSRVLNVSHNSLTGPLPAKVGNLNLLQALDGEVPTEGVFRNASAVEVEGNNALCGGIQELHLHACPIQGSKKHRKHVAFKLILAIGILAFCLTLLLMICLYQLRKSKKNCLSVSSFGHLYHKISYEELLNATEGFSLRNLIGSGNFGSVYKGKLGPDKRTVAVKVLNLQKQGASKSFVAECKALRNIKHRNLVKILIACSSIDFESKDFKALIYEFMPNGSLEMWLHPEDGLKQLRNLNLLQRIDIAIDVASTLFYLHHHYQTPIIHCDLKPNNIFLDDDLTAHISDFGLARLLSKSGKEAFLNQLSSAGIKGTVGYAAPEYGMGSQLSTNGDVYSFGILLLEMFTGRRPTDELFKDDLNLHNFVKLALPGRVMEIVDQSVFNEVGETQNMVSCWSDWTSEQTKSLILVFQIGLACSAESPRDRMDMRRVALDLLSIKGKFLWTETHEKKIQISVTK</sequence>
<evidence type="ECO:0000256" key="5">
    <source>
        <dbReference type="ARBA" id="ARBA00012513"/>
    </source>
</evidence>
<dbReference type="InterPro" id="IPR001611">
    <property type="entry name" value="Leu-rich_rpt"/>
</dbReference>
<dbReference type="SUPFAM" id="SSF52047">
    <property type="entry name" value="RNI-like"/>
    <property type="match status" value="1"/>
</dbReference>
<keyword evidence="19" id="KW-0675">Receptor</keyword>
<comment type="similarity">
    <text evidence="3">Belongs to the protein kinase superfamily. Ser/Thr protein kinase family.</text>
</comment>
<dbReference type="InterPro" id="IPR013210">
    <property type="entry name" value="LRR_N_plant-typ"/>
</dbReference>
<evidence type="ECO:0000256" key="6">
    <source>
        <dbReference type="ARBA" id="ARBA00022475"/>
    </source>
</evidence>
<dbReference type="SUPFAM" id="SSF52058">
    <property type="entry name" value="L domain-like"/>
    <property type="match status" value="1"/>
</dbReference>
<comment type="subcellular location">
    <subcellularLocation>
        <location evidence="1">Cell membrane</location>
        <topology evidence="1">Single-pass membrane protein</topology>
    </subcellularLocation>
    <subcellularLocation>
        <location evidence="2">Membrane</location>
        <topology evidence="2">Single-pass type I membrane protein</topology>
    </subcellularLocation>
</comment>
<evidence type="ECO:0000256" key="2">
    <source>
        <dbReference type="ARBA" id="ARBA00004479"/>
    </source>
</evidence>
<keyword evidence="15" id="KW-0418">Kinase</keyword>
<evidence type="ECO:0000256" key="20">
    <source>
        <dbReference type="ARBA" id="ARBA00023180"/>
    </source>
</evidence>
<dbReference type="Pfam" id="PF13855">
    <property type="entry name" value="LRR_8"/>
    <property type="match status" value="2"/>
</dbReference>
<dbReference type="PROSITE" id="PS50011">
    <property type="entry name" value="PROTEIN_KINASE_DOM"/>
    <property type="match status" value="1"/>
</dbReference>
<keyword evidence="11 24" id="KW-0812">Transmembrane</keyword>
<evidence type="ECO:0000256" key="12">
    <source>
        <dbReference type="ARBA" id="ARBA00022729"/>
    </source>
</evidence>
<dbReference type="InterPro" id="IPR008271">
    <property type="entry name" value="Ser/Thr_kinase_AS"/>
</dbReference>
<dbReference type="FunFam" id="1.10.510.10:FF:000358">
    <property type="entry name" value="Putative leucine-rich repeat receptor-like serine/threonine-protein kinase"/>
    <property type="match status" value="1"/>
</dbReference>
<keyword evidence="17 24" id="KW-1133">Transmembrane helix</keyword>
<feature type="binding site" evidence="23">
    <location>
        <position position="658"/>
    </location>
    <ligand>
        <name>ATP</name>
        <dbReference type="ChEBI" id="CHEBI:30616"/>
    </ligand>
</feature>
<dbReference type="SMART" id="SM00220">
    <property type="entry name" value="S_TKc"/>
    <property type="match status" value="1"/>
</dbReference>
<evidence type="ECO:0000256" key="17">
    <source>
        <dbReference type="ARBA" id="ARBA00022989"/>
    </source>
</evidence>
<keyword evidence="7" id="KW-0723">Serine/threonine-protein kinase</keyword>
<evidence type="ECO:0000256" key="13">
    <source>
        <dbReference type="ARBA" id="ARBA00022737"/>
    </source>
</evidence>
<dbReference type="InterPro" id="IPR003591">
    <property type="entry name" value="Leu-rich_rpt_typical-subtyp"/>
</dbReference>
<keyword evidence="9" id="KW-0433">Leucine-rich repeat</keyword>
<dbReference type="Gene3D" id="1.10.510.10">
    <property type="entry name" value="Transferase(Phosphotransferase) domain 1"/>
    <property type="match status" value="1"/>
</dbReference>
<dbReference type="SUPFAM" id="SSF56112">
    <property type="entry name" value="Protein kinase-like (PK-like)"/>
    <property type="match status" value="1"/>
</dbReference>
<dbReference type="SMART" id="SM00369">
    <property type="entry name" value="LRR_TYP"/>
    <property type="match status" value="6"/>
</dbReference>
<dbReference type="Gene3D" id="3.30.200.20">
    <property type="entry name" value="Phosphorylase Kinase, domain 1"/>
    <property type="match status" value="1"/>
</dbReference>
<keyword evidence="13" id="KW-0677">Repeat</keyword>
<keyword evidence="8" id="KW-0597">Phosphoprotein</keyword>